<evidence type="ECO:0000256" key="2">
    <source>
        <dbReference type="ARBA" id="ARBA00004173"/>
    </source>
</evidence>
<dbReference type="PANTHER" id="PTHR10632">
    <property type="entry name" value="SULFIDE:QUINONE OXIDOREDUCTASE"/>
    <property type="match status" value="1"/>
</dbReference>
<dbReference type="GO" id="GO:0071949">
    <property type="term" value="F:FAD binding"/>
    <property type="evidence" value="ECO:0007669"/>
    <property type="project" value="TreeGrafter"/>
</dbReference>
<reference evidence="12 13" key="1">
    <citation type="submission" date="2014-06" db="EMBL/GenBank/DDBJ databases">
        <title>Evolutionary Origins and Diversification of the Mycorrhizal Mutualists.</title>
        <authorList>
            <consortium name="DOE Joint Genome Institute"/>
            <consortium name="Mycorrhizal Genomics Consortium"/>
            <person name="Kohler A."/>
            <person name="Kuo A."/>
            <person name="Nagy L.G."/>
            <person name="Floudas D."/>
            <person name="Copeland A."/>
            <person name="Barry K.W."/>
            <person name="Cichocki N."/>
            <person name="Veneault-Fourrey C."/>
            <person name="LaButti K."/>
            <person name="Lindquist E.A."/>
            <person name="Lipzen A."/>
            <person name="Lundell T."/>
            <person name="Morin E."/>
            <person name="Murat C."/>
            <person name="Riley R."/>
            <person name="Ohm R."/>
            <person name="Sun H."/>
            <person name="Tunlid A."/>
            <person name="Henrissat B."/>
            <person name="Grigoriev I.V."/>
            <person name="Hibbett D.S."/>
            <person name="Martin F."/>
        </authorList>
    </citation>
    <scope>NUCLEOTIDE SEQUENCE [LARGE SCALE GENOMIC DNA]</scope>
    <source>
        <strain evidence="12 13">SS14</strain>
    </source>
</reference>
<accession>A0A0C9VPM4</accession>
<evidence type="ECO:0000259" key="11">
    <source>
        <dbReference type="Pfam" id="PF07992"/>
    </source>
</evidence>
<dbReference type="SUPFAM" id="SSF51905">
    <property type="entry name" value="FAD/NAD(P)-binding domain"/>
    <property type="match status" value="2"/>
</dbReference>
<evidence type="ECO:0000256" key="4">
    <source>
        <dbReference type="ARBA" id="ARBA00022719"/>
    </source>
</evidence>
<dbReference type="Pfam" id="PF07992">
    <property type="entry name" value="Pyr_redox_2"/>
    <property type="match status" value="1"/>
</dbReference>
<dbReference type="Proteomes" id="UP000054279">
    <property type="component" value="Unassembled WGS sequence"/>
</dbReference>
<keyword evidence="7" id="KW-0560">Oxidoreductase</keyword>
<evidence type="ECO:0000256" key="7">
    <source>
        <dbReference type="ARBA" id="ARBA00023002"/>
    </source>
</evidence>
<keyword evidence="8" id="KW-0496">Mitochondrion</keyword>
<sequence length="416" mass="44974">MSLFGRLSSAQLPRHAAPSLVRFATTAVPAKSKIVVVGGGAGGLTAANQIYNRFQAEGKTLGAGDITILDSAHYHYYQPGWTLVGGGLKDKSSQELRRKMDSLVPQHINLVTEKVASFSPKENFVTTASGNKVSYDILVVAAGLQINWDNISGLTGALADPSSGVSSIYSYETCDKTWNDIEAMRTGKALFTQPAGPVKCAGAPQKIMWLAWDRYRQTGRGENIKVEFWTGMPTIFSVPKYSEILNALRVERGVRGEFNHNLIAVDSASRIAKFQKPDGTTVETDYSLLHVTPPMGPLKFIKDSPLADSAGWVSVDDATLQHKNPEFSNVFALGDCSSLPTSKTAAAITGQAPVLAENVYSFVQTGRVGNAAYDGYTSCPLVTSYSSLLLAEFAYGLKPKETFNKWFGIDQGVPRR</sequence>
<dbReference type="GO" id="GO:0070221">
    <property type="term" value="P:sulfide oxidation, using sulfide:quinone oxidoreductase"/>
    <property type="evidence" value="ECO:0007669"/>
    <property type="project" value="TreeGrafter"/>
</dbReference>
<keyword evidence="6" id="KW-0809">Transit peptide</keyword>
<evidence type="ECO:0000256" key="3">
    <source>
        <dbReference type="ARBA" id="ARBA00022630"/>
    </source>
</evidence>
<dbReference type="AlphaFoldDB" id="A0A0C9VPM4"/>
<dbReference type="PANTHER" id="PTHR10632:SF2">
    <property type="entry name" value="SULFIDE:QUINONE OXIDOREDUCTASE, MITOCHONDRIAL"/>
    <property type="match status" value="1"/>
</dbReference>
<evidence type="ECO:0000313" key="12">
    <source>
        <dbReference type="EMBL" id="KIJ44117.1"/>
    </source>
</evidence>
<evidence type="ECO:0000256" key="1">
    <source>
        <dbReference type="ARBA" id="ARBA00001974"/>
    </source>
</evidence>
<evidence type="ECO:0000256" key="10">
    <source>
        <dbReference type="ARBA" id="ARBA00070160"/>
    </source>
</evidence>
<keyword evidence="13" id="KW-1185">Reference proteome</keyword>
<proteinExistence type="inferred from homology"/>
<comment type="cofactor">
    <cofactor evidence="1">
        <name>FAD</name>
        <dbReference type="ChEBI" id="CHEBI:57692"/>
    </cofactor>
</comment>
<keyword evidence="5" id="KW-0274">FAD</keyword>
<organism evidence="12 13">
    <name type="scientific">Sphaerobolus stellatus (strain SS14)</name>
    <dbReference type="NCBI Taxonomy" id="990650"/>
    <lineage>
        <taxon>Eukaryota</taxon>
        <taxon>Fungi</taxon>
        <taxon>Dikarya</taxon>
        <taxon>Basidiomycota</taxon>
        <taxon>Agaricomycotina</taxon>
        <taxon>Agaricomycetes</taxon>
        <taxon>Phallomycetidae</taxon>
        <taxon>Geastrales</taxon>
        <taxon>Sphaerobolaceae</taxon>
        <taxon>Sphaerobolus</taxon>
    </lineage>
</organism>
<dbReference type="InterPro" id="IPR023753">
    <property type="entry name" value="FAD/NAD-binding_dom"/>
</dbReference>
<dbReference type="FunFam" id="3.50.50.60:FF:000034">
    <property type="entry name" value="sulfide:quinone oxidoreductase, mitochondrial"/>
    <property type="match status" value="1"/>
</dbReference>
<dbReference type="GO" id="GO:0048038">
    <property type="term" value="F:quinone binding"/>
    <property type="evidence" value="ECO:0007669"/>
    <property type="project" value="UniProtKB-KW"/>
</dbReference>
<feature type="domain" description="FAD/NAD(P)-binding" evidence="11">
    <location>
        <begin position="33"/>
        <end position="154"/>
    </location>
</feature>
<dbReference type="InterPro" id="IPR036188">
    <property type="entry name" value="FAD/NAD-bd_sf"/>
</dbReference>
<dbReference type="GO" id="GO:0070224">
    <property type="term" value="F:sulfide:quinone oxidoreductase activity"/>
    <property type="evidence" value="ECO:0007669"/>
    <property type="project" value="TreeGrafter"/>
</dbReference>
<dbReference type="HOGENOM" id="CLU_030742_2_2_1"/>
<dbReference type="OrthoDB" id="5376590at2759"/>
<dbReference type="EMBL" id="KN837119">
    <property type="protein sequence ID" value="KIJ44117.1"/>
    <property type="molecule type" value="Genomic_DNA"/>
</dbReference>
<evidence type="ECO:0000256" key="6">
    <source>
        <dbReference type="ARBA" id="ARBA00022946"/>
    </source>
</evidence>
<dbReference type="InterPro" id="IPR015904">
    <property type="entry name" value="Sulphide_quinone_reductase"/>
</dbReference>
<evidence type="ECO:0000313" key="13">
    <source>
        <dbReference type="Proteomes" id="UP000054279"/>
    </source>
</evidence>
<protein>
    <recommendedName>
        <fullName evidence="10">Sulfide:quinone oxidoreductase, mitochondrial</fullName>
    </recommendedName>
</protein>
<evidence type="ECO:0000256" key="9">
    <source>
        <dbReference type="ARBA" id="ARBA00060891"/>
    </source>
</evidence>
<comment type="similarity">
    <text evidence="9">Belongs to the SQRD family.</text>
</comment>
<comment type="subcellular location">
    <subcellularLocation>
        <location evidence="2">Mitochondrion</location>
    </subcellularLocation>
</comment>
<evidence type="ECO:0000256" key="5">
    <source>
        <dbReference type="ARBA" id="ARBA00022827"/>
    </source>
</evidence>
<dbReference type="GO" id="GO:0005739">
    <property type="term" value="C:mitochondrion"/>
    <property type="evidence" value="ECO:0007669"/>
    <property type="project" value="UniProtKB-SubCell"/>
</dbReference>
<evidence type="ECO:0000256" key="8">
    <source>
        <dbReference type="ARBA" id="ARBA00023128"/>
    </source>
</evidence>
<keyword evidence="4" id="KW-0874">Quinone</keyword>
<gene>
    <name evidence="12" type="ORF">M422DRAFT_60238</name>
</gene>
<dbReference type="Gene3D" id="3.50.50.60">
    <property type="entry name" value="FAD/NAD(P)-binding domain"/>
    <property type="match status" value="2"/>
</dbReference>
<keyword evidence="3" id="KW-0285">Flavoprotein</keyword>
<name>A0A0C9VPM4_SPHS4</name>